<evidence type="ECO:0000256" key="9">
    <source>
        <dbReference type="SAM" id="MobiDB-lite"/>
    </source>
</evidence>
<feature type="domain" description="Ribonuclease H1 N-terminal" evidence="11">
    <location>
        <begin position="250"/>
        <end position="289"/>
    </location>
</feature>
<keyword evidence="10" id="KW-1133">Transmembrane helix</keyword>
<keyword evidence="5" id="KW-0479">Metal-binding</keyword>
<organism evidence="12 13">
    <name type="scientific">Asparagus officinalis</name>
    <name type="common">Garden asparagus</name>
    <dbReference type="NCBI Taxonomy" id="4686"/>
    <lineage>
        <taxon>Eukaryota</taxon>
        <taxon>Viridiplantae</taxon>
        <taxon>Streptophyta</taxon>
        <taxon>Embryophyta</taxon>
        <taxon>Tracheophyta</taxon>
        <taxon>Spermatophyta</taxon>
        <taxon>Magnoliopsida</taxon>
        <taxon>Liliopsida</taxon>
        <taxon>Asparagales</taxon>
        <taxon>Asparagaceae</taxon>
        <taxon>Asparagoideae</taxon>
        <taxon>Asparagus</taxon>
    </lineage>
</organism>
<keyword evidence="13" id="KW-1185">Reference proteome</keyword>
<evidence type="ECO:0000313" key="12">
    <source>
        <dbReference type="EMBL" id="ONK63633.1"/>
    </source>
</evidence>
<dbReference type="Pfam" id="PF01693">
    <property type="entry name" value="Cauli_VI"/>
    <property type="match status" value="1"/>
</dbReference>
<dbReference type="EMBL" id="CM007387">
    <property type="protein sequence ID" value="ONK63633.1"/>
    <property type="molecule type" value="Genomic_DNA"/>
</dbReference>
<evidence type="ECO:0000256" key="7">
    <source>
        <dbReference type="ARBA" id="ARBA00022801"/>
    </source>
</evidence>
<keyword evidence="10" id="KW-0812">Transmembrane</keyword>
<dbReference type="InterPro" id="IPR009027">
    <property type="entry name" value="Ribosomal_bL9/RNase_H1_N"/>
</dbReference>
<evidence type="ECO:0000256" key="5">
    <source>
        <dbReference type="ARBA" id="ARBA00022723"/>
    </source>
</evidence>
<proteinExistence type="inferred from homology"/>
<dbReference type="Proteomes" id="UP000243459">
    <property type="component" value="Chromosome 7"/>
</dbReference>
<dbReference type="Gene3D" id="3.40.970.10">
    <property type="entry name" value="Ribonuclease H1, N-terminal domain"/>
    <property type="match status" value="1"/>
</dbReference>
<keyword evidence="10" id="KW-0472">Membrane</keyword>
<evidence type="ECO:0000256" key="4">
    <source>
        <dbReference type="ARBA" id="ARBA00022722"/>
    </source>
</evidence>
<evidence type="ECO:0000256" key="8">
    <source>
        <dbReference type="ARBA" id="ARBA00022842"/>
    </source>
</evidence>
<dbReference type="EC" id="3.1.26.4" evidence="3"/>
<dbReference type="AlphaFoldDB" id="A0A5P1ECY8"/>
<dbReference type="GO" id="GO:0046872">
    <property type="term" value="F:metal ion binding"/>
    <property type="evidence" value="ECO:0007669"/>
    <property type="project" value="UniProtKB-KW"/>
</dbReference>
<sequence length="372" mass="40637">MELTAAWSARSRGRDEKEGRGAGGGAHRTGGWRLSKGGGSEGTRGGELAADLRAAQRGIKEGLERRSLAAASIWGEDGGNGSSVFSCSDLREIWGEDRDLMREREKLRSPISQVLFLPLSISPLRAPGPHSSAFDLPHADQLHEIHESLLHEIHESLLHEIQCAAKSSSSTRSTPPPIEQRSSLAIQSSSTRSTNPSSTSYSAPLRAPPPRDPLPRHELLLHQIHSPADRAALFPRDPVRQCDIMARKSFYVVKRGRRCGIFYNWDECKSQVDRFPNASYKGYATYEEALSEWEKHLSARDSASISRHVQPPVCVQEQGFPGGHNLIEDKGPLGETAISSIQAFVLGSVFTILIFLVCIVAICVGFSIGGNT</sequence>
<evidence type="ECO:0000259" key="11">
    <source>
        <dbReference type="Pfam" id="PF01693"/>
    </source>
</evidence>
<evidence type="ECO:0000256" key="10">
    <source>
        <dbReference type="SAM" id="Phobius"/>
    </source>
</evidence>
<comment type="similarity">
    <text evidence="2">Belongs to the RNase H family.</text>
</comment>
<dbReference type="Gramene" id="ONK63633">
    <property type="protein sequence ID" value="ONK63633"/>
    <property type="gene ID" value="A4U43_C07F17290"/>
</dbReference>
<feature type="region of interest" description="Disordered" evidence="9">
    <location>
        <begin position="1"/>
        <end position="45"/>
    </location>
</feature>
<dbReference type="SUPFAM" id="SSF55658">
    <property type="entry name" value="L9 N-domain-like"/>
    <property type="match status" value="1"/>
</dbReference>
<keyword evidence="6" id="KW-0255">Endonuclease</keyword>
<keyword evidence="4" id="KW-0540">Nuclease</keyword>
<dbReference type="GO" id="GO:0004523">
    <property type="term" value="F:RNA-DNA hybrid ribonuclease activity"/>
    <property type="evidence" value="ECO:0007669"/>
    <property type="project" value="UniProtKB-EC"/>
</dbReference>
<feature type="region of interest" description="Disordered" evidence="9">
    <location>
        <begin position="164"/>
        <end position="215"/>
    </location>
</feature>
<feature type="compositionally biased region" description="Low complexity" evidence="9">
    <location>
        <begin position="188"/>
        <end position="205"/>
    </location>
</feature>
<evidence type="ECO:0000256" key="2">
    <source>
        <dbReference type="ARBA" id="ARBA00005300"/>
    </source>
</evidence>
<accession>A0A5P1ECY8</accession>
<evidence type="ECO:0000256" key="1">
    <source>
        <dbReference type="ARBA" id="ARBA00001946"/>
    </source>
</evidence>
<dbReference type="FunFam" id="3.40.970.10:FF:000001">
    <property type="entry name" value="Ribonuclease H1"/>
    <property type="match status" value="1"/>
</dbReference>
<name>A0A5P1ECY8_ASPOF</name>
<keyword evidence="8" id="KW-0460">Magnesium</keyword>
<comment type="cofactor">
    <cofactor evidence="1">
        <name>Mg(2+)</name>
        <dbReference type="ChEBI" id="CHEBI:18420"/>
    </cofactor>
</comment>
<evidence type="ECO:0000256" key="6">
    <source>
        <dbReference type="ARBA" id="ARBA00022759"/>
    </source>
</evidence>
<evidence type="ECO:0000256" key="3">
    <source>
        <dbReference type="ARBA" id="ARBA00012180"/>
    </source>
</evidence>
<protein>
    <recommendedName>
        <fullName evidence="3">ribonuclease H</fullName>
        <ecNumber evidence="3">3.1.26.4</ecNumber>
    </recommendedName>
</protein>
<dbReference type="InterPro" id="IPR011320">
    <property type="entry name" value="RNase_H1_N"/>
</dbReference>
<keyword evidence="7" id="KW-0378">Hydrolase</keyword>
<dbReference type="InterPro" id="IPR037056">
    <property type="entry name" value="RNase_H1_N_sf"/>
</dbReference>
<evidence type="ECO:0000313" key="13">
    <source>
        <dbReference type="Proteomes" id="UP000243459"/>
    </source>
</evidence>
<gene>
    <name evidence="12" type="ORF">A4U43_C07F17290</name>
</gene>
<reference evidence="13" key="1">
    <citation type="journal article" date="2017" name="Nat. Commun.">
        <title>The asparagus genome sheds light on the origin and evolution of a young Y chromosome.</title>
        <authorList>
            <person name="Harkess A."/>
            <person name="Zhou J."/>
            <person name="Xu C."/>
            <person name="Bowers J.E."/>
            <person name="Van der Hulst R."/>
            <person name="Ayyampalayam S."/>
            <person name="Mercati F."/>
            <person name="Riccardi P."/>
            <person name="McKain M.R."/>
            <person name="Kakrana A."/>
            <person name="Tang H."/>
            <person name="Ray J."/>
            <person name="Groenendijk J."/>
            <person name="Arikit S."/>
            <person name="Mathioni S.M."/>
            <person name="Nakano M."/>
            <person name="Shan H."/>
            <person name="Telgmann-Rauber A."/>
            <person name="Kanno A."/>
            <person name="Yue Z."/>
            <person name="Chen H."/>
            <person name="Li W."/>
            <person name="Chen Y."/>
            <person name="Xu X."/>
            <person name="Zhang Y."/>
            <person name="Luo S."/>
            <person name="Chen H."/>
            <person name="Gao J."/>
            <person name="Mao Z."/>
            <person name="Pires J.C."/>
            <person name="Luo M."/>
            <person name="Kudrna D."/>
            <person name="Wing R.A."/>
            <person name="Meyers B.C."/>
            <person name="Yi K."/>
            <person name="Kong H."/>
            <person name="Lavrijsen P."/>
            <person name="Sunseri F."/>
            <person name="Falavigna A."/>
            <person name="Ye Y."/>
            <person name="Leebens-Mack J.H."/>
            <person name="Chen G."/>
        </authorList>
    </citation>
    <scope>NUCLEOTIDE SEQUENCE [LARGE SCALE GENOMIC DNA]</scope>
    <source>
        <strain evidence="13">cv. DH0086</strain>
    </source>
</reference>
<feature type="compositionally biased region" description="Gly residues" evidence="9">
    <location>
        <begin position="36"/>
        <end position="45"/>
    </location>
</feature>
<feature type="transmembrane region" description="Helical" evidence="10">
    <location>
        <begin position="343"/>
        <end position="368"/>
    </location>
</feature>